<dbReference type="AlphaFoldDB" id="D3B264"/>
<dbReference type="InterPro" id="IPR000994">
    <property type="entry name" value="Pept_M24"/>
</dbReference>
<dbReference type="FunFam" id="1.10.10.10:FF:000029">
    <property type="entry name" value="Proliferation-associated 2G4, a"/>
    <property type="match status" value="1"/>
</dbReference>
<sequence length="384" mass="42088">MSKMQHDHHSEDEDENIVEDLTSPWVVTCYQSAALIANKALKEVIAKCVEGAVIVDVCAAGDDFIEKEVAKTFNKRKGLEKGIAFPTSVSVNNCVGHFSPLKGDTRTLKNGDVAKIDLGVHIDGYISLGAFTVIVGGAAAPLTGKAADAICAAHFALECALRLIKKGNKASDVTDCITKICDTFHVNAVQGILSHDLKRFLLDGDKVIFNKMPVGQKIEDAVFEENEVYCIDIVVSTAEGKVRELNDRTTIFKRDVNQNYNLKLKSAREFIQEVNTRFPALPFSLRAVSDEKKAKLGLSECLTHQMLNAFPVLYEKDGEFVVQFKTTVLLLPSGNQKLTCTDIPLPHVNSAYSLDEVTKEIATRPLKREKKAAAKTSNAMDTTN</sequence>
<keyword evidence="4" id="KW-1185">Reference proteome</keyword>
<dbReference type="CDD" id="cd01089">
    <property type="entry name" value="PA2G4-like"/>
    <property type="match status" value="1"/>
</dbReference>
<feature type="domain" description="Peptidase M24" evidence="2">
    <location>
        <begin position="29"/>
        <end position="236"/>
    </location>
</feature>
<evidence type="ECO:0000313" key="3">
    <source>
        <dbReference type="EMBL" id="EFA84439.1"/>
    </source>
</evidence>
<dbReference type="SUPFAM" id="SSF55920">
    <property type="entry name" value="Creatinase/aminopeptidase"/>
    <property type="match status" value="1"/>
</dbReference>
<proteinExistence type="inferred from homology"/>
<evidence type="ECO:0000259" key="2">
    <source>
        <dbReference type="Pfam" id="PF00557"/>
    </source>
</evidence>
<name>D3B264_HETP5</name>
<reference evidence="3 4" key="1">
    <citation type="journal article" date="2011" name="Genome Res.">
        <title>Phylogeny-wide analysis of social amoeba genomes highlights ancient origins for complex intercellular communication.</title>
        <authorList>
            <person name="Heidel A.J."/>
            <person name="Lawal H.M."/>
            <person name="Felder M."/>
            <person name="Schilde C."/>
            <person name="Helps N.R."/>
            <person name="Tunggal B."/>
            <person name="Rivero F."/>
            <person name="John U."/>
            <person name="Schleicher M."/>
            <person name="Eichinger L."/>
            <person name="Platzer M."/>
            <person name="Noegel A.A."/>
            <person name="Schaap P."/>
            <person name="Gloeckner G."/>
        </authorList>
    </citation>
    <scope>NUCLEOTIDE SEQUENCE [LARGE SCALE GENOMIC DNA]</scope>
    <source>
        <strain evidence="4">ATCC 26659 / Pp 5 / PN500</strain>
    </source>
</reference>
<dbReference type="PANTHER" id="PTHR10804:SF11">
    <property type="entry name" value="PROLIFERATION-ASSOCIATED PROTEIN 2G4"/>
    <property type="match status" value="1"/>
</dbReference>
<dbReference type="FunCoup" id="D3B264">
    <property type="interactions" value="1066"/>
</dbReference>
<accession>D3B264</accession>
<dbReference type="Pfam" id="PF00557">
    <property type="entry name" value="Peptidase_M24"/>
    <property type="match status" value="1"/>
</dbReference>
<dbReference type="Proteomes" id="UP000001396">
    <property type="component" value="Unassembled WGS sequence"/>
</dbReference>
<dbReference type="InterPro" id="IPR036005">
    <property type="entry name" value="Creatinase/aminopeptidase-like"/>
</dbReference>
<dbReference type="InterPro" id="IPR047113">
    <property type="entry name" value="PA2G4/ARX1"/>
</dbReference>
<comment type="caution">
    <text evidence="3">The sequence shown here is derived from an EMBL/GenBank/DDBJ whole genome shotgun (WGS) entry which is preliminary data.</text>
</comment>
<organism evidence="3 4">
    <name type="scientific">Heterostelium pallidum (strain ATCC 26659 / Pp 5 / PN500)</name>
    <name type="common">Cellular slime mold</name>
    <name type="synonym">Polysphondylium pallidum</name>
    <dbReference type="NCBI Taxonomy" id="670386"/>
    <lineage>
        <taxon>Eukaryota</taxon>
        <taxon>Amoebozoa</taxon>
        <taxon>Evosea</taxon>
        <taxon>Eumycetozoa</taxon>
        <taxon>Dictyostelia</taxon>
        <taxon>Acytosteliales</taxon>
        <taxon>Acytosteliaceae</taxon>
        <taxon>Heterostelium</taxon>
    </lineage>
</organism>
<dbReference type="EMBL" id="ADBJ01000009">
    <property type="protein sequence ID" value="EFA84439.1"/>
    <property type="molecule type" value="Genomic_DNA"/>
</dbReference>
<dbReference type="InterPro" id="IPR004545">
    <property type="entry name" value="PA2G4"/>
</dbReference>
<dbReference type="Gene3D" id="3.90.230.10">
    <property type="entry name" value="Creatinase/methionine aminopeptidase superfamily"/>
    <property type="match status" value="1"/>
</dbReference>
<dbReference type="RefSeq" id="XP_020436553.1">
    <property type="nucleotide sequence ID" value="XM_020573458.1"/>
</dbReference>
<protein>
    <submittedName>
        <fullName evidence="3">Proliferation associated protein</fullName>
    </submittedName>
</protein>
<gene>
    <name evidence="3" type="primary">prlA</name>
    <name evidence="3" type="ORF">PPL_02471</name>
</gene>
<dbReference type="GeneID" id="31357996"/>
<dbReference type="InterPro" id="IPR036388">
    <property type="entry name" value="WH-like_DNA-bd_sf"/>
</dbReference>
<evidence type="ECO:0000256" key="1">
    <source>
        <dbReference type="ARBA" id="ARBA00007319"/>
    </source>
</evidence>
<dbReference type="SUPFAM" id="SSF46785">
    <property type="entry name" value="Winged helix' DNA-binding domain"/>
    <property type="match status" value="1"/>
</dbReference>
<evidence type="ECO:0000313" key="4">
    <source>
        <dbReference type="Proteomes" id="UP000001396"/>
    </source>
</evidence>
<dbReference type="OMA" id="SRMFYSE"/>
<dbReference type="InterPro" id="IPR036390">
    <property type="entry name" value="WH_DNA-bd_sf"/>
</dbReference>
<comment type="similarity">
    <text evidence="1">Belongs to the peptidase M24 family.</text>
</comment>
<dbReference type="PANTHER" id="PTHR10804">
    <property type="entry name" value="PROTEASE FAMILY M24 METHIONYL AMINOPEPTIDASE, AMINOPEPTIDASE P"/>
    <property type="match status" value="1"/>
</dbReference>
<dbReference type="InParanoid" id="D3B264"/>
<dbReference type="STRING" id="670386.D3B264"/>
<dbReference type="NCBIfam" id="TIGR00495">
    <property type="entry name" value="crvDNA_42K"/>
    <property type="match status" value="1"/>
</dbReference>
<dbReference type="Gene3D" id="1.10.10.10">
    <property type="entry name" value="Winged helix-like DNA-binding domain superfamily/Winged helix DNA-binding domain"/>
    <property type="match status" value="1"/>
</dbReference>